<dbReference type="Proteomes" id="UP000295008">
    <property type="component" value="Unassembled WGS sequence"/>
</dbReference>
<gene>
    <name evidence="2" type="ORF">EDC14_1011120</name>
</gene>
<dbReference type="AlphaFoldDB" id="A0A4R1RTW9"/>
<protein>
    <submittedName>
        <fullName evidence="2">Uncharacterized protein DUF1638</fullName>
    </submittedName>
</protein>
<sequence>MAYFCYIGCSILMKEVCRAVHQNPARSGRQSVAPTRVDLRFLPAGLHERPKILQQLLQKEIDTVEEYVQLEGQSPLCRETYQALLLGYGLCSEATVGLRARRIPLVVPRAHDCITILLGSKERHQKLFAENSANYWYSSGWIERMLPPGPEREKQLSEKFLQRYGQENLSFLLESESHWQERYCQATLIISQADGVEQNKAYRAYTQNCASHLGWEYREVSSDLTMLTDLLKGAWDPERFLIVQPGSEIIPSFNDQIITTKECTGNV</sequence>
<organism evidence="2 3">
    <name type="scientific">Hydrogenispora ethanolica</name>
    <dbReference type="NCBI Taxonomy" id="1082276"/>
    <lineage>
        <taxon>Bacteria</taxon>
        <taxon>Bacillati</taxon>
        <taxon>Bacillota</taxon>
        <taxon>Hydrogenispora</taxon>
    </lineage>
</organism>
<feature type="domain" description="DUF1638" evidence="1">
    <location>
        <begin position="41"/>
        <end position="231"/>
    </location>
</feature>
<dbReference type="Pfam" id="PF07796">
    <property type="entry name" value="DUF1638"/>
    <property type="match status" value="1"/>
</dbReference>
<evidence type="ECO:0000313" key="2">
    <source>
        <dbReference type="EMBL" id="TCL69998.1"/>
    </source>
</evidence>
<keyword evidence="3" id="KW-1185">Reference proteome</keyword>
<evidence type="ECO:0000259" key="1">
    <source>
        <dbReference type="Pfam" id="PF07796"/>
    </source>
</evidence>
<proteinExistence type="predicted"/>
<dbReference type="InterPro" id="IPR012437">
    <property type="entry name" value="DUF1638"/>
</dbReference>
<dbReference type="EMBL" id="SLUN01000011">
    <property type="protein sequence ID" value="TCL69998.1"/>
    <property type="molecule type" value="Genomic_DNA"/>
</dbReference>
<accession>A0A4R1RTW9</accession>
<name>A0A4R1RTW9_HYDET</name>
<reference evidence="2 3" key="1">
    <citation type="submission" date="2019-03" db="EMBL/GenBank/DDBJ databases">
        <title>Genomic Encyclopedia of Type Strains, Phase IV (KMG-IV): sequencing the most valuable type-strain genomes for metagenomic binning, comparative biology and taxonomic classification.</title>
        <authorList>
            <person name="Goeker M."/>
        </authorList>
    </citation>
    <scope>NUCLEOTIDE SEQUENCE [LARGE SCALE GENOMIC DNA]</scope>
    <source>
        <strain evidence="2 3">LX-B</strain>
    </source>
</reference>
<evidence type="ECO:0000313" key="3">
    <source>
        <dbReference type="Proteomes" id="UP000295008"/>
    </source>
</evidence>
<comment type="caution">
    <text evidence="2">The sequence shown here is derived from an EMBL/GenBank/DDBJ whole genome shotgun (WGS) entry which is preliminary data.</text>
</comment>